<feature type="transmembrane region" description="Helical" evidence="5">
    <location>
        <begin position="172"/>
        <end position="192"/>
    </location>
</feature>
<protein>
    <recommendedName>
        <fullName evidence="2">histidine kinase</fullName>
        <ecNumber evidence="2">2.7.13.3</ecNumber>
    </recommendedName>
</protein>
<evidence type="ECO:0000313" key="8">
    <source>
        <dbReference type="Proteomes" id="UP000292136"/>
    </source>
</evidence>
<evidence type="ECO:0000256" key="5">
    <source>
        <dbReference type="SAM" id="Phobius"/>
    </source>
</evidence>
<keyword evidence="7" id="KW-0808">Transferase</keyword>
<dbReference type="Gene3D" id="3.30.565.10">
    <property type="entry name" value="Histidine kinase-like ATPase, C-terminal domain"/>
    <property type="match status" value="1"/>
</dbReference>
<comment type="caution">
    <text evidence="7">The sequence shown here is derived from an EMBL/GenBank/DDBJ whole genome shotgun (WGS) entry which is preliminary data.</text>
</comment>
<proteinExistence type="predicted"/>
<evidence type="ECO:0000256" key="4">
    <source>
        <dbReference type="ARBA" id="ARBA00023012"/>
    </source>
</evidence>
<dbReference type="SMART" id="SM00387">
    <property type="entry name" value="HATPase_c"/>
    <property type="match status" value="1"/>
</dbReference>
<dbReference type="Gene3D" id="1.10.287.130">
    <property type="match status" value="1"/>
</dbReference>
<dbReference type="SMART" id="SM00388">
    <property type="entry name" value="HisKA"/>
    <property type="match status" value="1"/>
</dbReference>
<evidence type="ECO:0000313" key="7">
    <source>
        <dbReference type="EMBL" id="RZT89653.1"/>
    </source>
</evidence>
<dbReference type="Proteomes" id="UP000292136">
    <property type="component" value="Unassembled WGS sequence"/>
</dbReference>
<dbReference type="InterPro" id="IPR036890">
    <property type="entry name" value="HATPase_C_sf"/>
</dbReference>
<evidence type="ECO:0000256" key="3">
    <source>
        <dbReference type="ARBA" id="ARBA00022553"/>
    </source>
</evidence>
<dbReference type="InterPro" id="IPR003594">
    <property type="entry name" value="HATPase_dom"/>
</dbReference>
<accession>A0ABY0IPZ6</accession>
<reference evidence="7 8" key="1">
    <citation type="submission" date="2019-02" db="EMBL/GenBank/DDBJ databases">
        <title>Genomic Encyclopedia of Type Strains, Phase IV (KMG-IV): sequencing the most valuable type-strain genomes for metagenomic binning, comparative biology and taxonomic classification.</title>
        <authorList>
            <person name="Goeker M."/>
        </authorList>
    </citation>
    <scope>NUCLEOTIDE SEQUENCE [LARGE SCALE GENOMIC DNA]</scope>
    <source>
        <strain evidence="7 8">DSM 21223</strain>
    </source>
</reference>
<dbReference type="SUPFAM" id="SSF55874">
    <property type="entry name" value="ATPase domain of HSP90 chaperone/DNA topoisomerase II/histidine kinase"/>
    <property type="match status" value="1"/>
</dbReference>
<keyword evidence="4" id="KW-0902">Two-component regulatory system</keyword>
<organism evidence="7 8">
    <name type="scientific">Azospira oryzae</name>
    <dbReference type="NCBI Taxonomy" id="146939"/>
    <lineage>
        <taxon>Bacteria</taxon>
        <taxon>Pseudomonadati</taxon>
        <taxon>Pseudomonadota</taxon>
        <taxon>Betaproteobacteria</taxon>
        <taxon>Rhodocyclales</taxon>
        <taxon>Rhodocyclaceae</taxon>
        <taxon>Azospira</taxon>
    </lineage>
</organism>
<dbReference type="InterPro" id="IPR003661">
    <property type="entry name" value="HisK_dim/P_dom"/>
</dbReference>
<feature type="transmembrane region" description="Helical" evidence="5">
    <location>
        <begin position="133"/>
        <end position="152"/>
    </location>
</feature>
<keyword evidence="7" id="KW-0418">Kinase</keyword>
<dbReference type="CDD" id="cd00082">
    <property type="entry name" value="HisKA"/>
    <property type="match status" value="1"/>
</dbReference>
<keyword evidence="5" id="KW-1133">Transmembrane helix</keyword>
<keyword evidence="3" id="KW-0597">Phosphoprotein</keyword>
<feature type="transmembrane region" description="Helical" evidence="5">
    <location>
        <begin position="34"/>
        <end position="50"/>
    </location>
</feature>
<dbReference type="Pfam" id="PF02518">
    <property type="entry name" value="HATPase_c"/>
    <property type="match status" value="1"/>
</dbReference>
<evidence type="ECO:0000256" key="2">
    <source>
        <dbReference type="ARBA" id="ARBA00012438"/>
    </source>
</evidence>
<evidence type="ECO:0000256" key="1">
    <source>
        <dbReference type="ARBA" id="ARBA00000085"/>
    </source>
</evidence>
<dbReference type="GO" id="GO:0016301">
    <property type="term" value="F:kinase activity"/>
    <property type="evidence" value="ECO:0007669"/>
    <property type="project" value="UniProtKB-KW"/>
</dbReference>
<dbReference type="Pfam" id="PF00512">
    <property type="entry name" value="HisKA"/>
    <property type="match status" value="1"/>
</dbReference>
<feature type="transmembrane region" description="Helical" evidence="5">
    <location>
        <begin position="218"/>
        <end position="238"/>
    </location>
</feature>
<dbReference type="PRINTS" id="PR00344">
    <property type="entry name" value="BCTRLSENSOR"/>
</dbReference>
<evidence type="ECO:0000259" key="6">
    <source>
        <dbReference type="PROSITE" id="PS50109"/>
    </source>
</evidence>
<dbReference type="InterPro" id="IPR036097">
    <property type="entry name" value="HisK_dim/P_sf"/>
</dbReference>
<dbReference type="PANTHER" id="PTHR45339">
    <property type="entry name" value="HYBRID SIGNAL TRANSDUCTION HISTIDINE KINASE J"/>
    <property type="match status" value="1"/>
</dbReference>
<sequence length="490" mass="54012">MDVVYLVYGLAFLLMGVVIVVRYDHRSHLQLSRILWMLAAFGFVHGFLEWTDLWREVRGDVPWLAATRPFLLLLSYLFLFEFGRNLVLASLAPLPWQARVRWLLGPWLYFPMLLGVALGAGLSAAPLLGMTIWSRYLGGFPASLLTGIGFYLYCRQVLLETMPAAEQRSIRLASNVAAGAFILHAVLGGIVVPRADWFPPSLINQQAFLELFHVPVQLLRAACAVLVALAVMGLLKIFQLESLQRLQDALASAEQASRAKSEFVANMSHELRTPMNGVLGMAQVLRETPLDEEQREYVEVINSSGESLLAIINDILDLSKIEAGRLDLESRDFDLGQQLAQVMELFAPQVRSKRLEMHLHVEPDVPLKLRGDPGRLRQILVNLAANAVKFTARGEITLSVWREGESGGNVILRFAVSDTGIGIPAEKIPQLFAPFTQVDGSIARKFGGTGLGLSISKHLVEMMGGCIGINSQAGQGATFWFTVVLARGEA</sequence>
<keyword evidence="8" id="KW-1185">Reference proteome</keyword>
<dbReference type="CDD" id="cd16922">
    <property type="entry name" value="HATPase_EvgS-ArcB-TorS-like"/>
    <property type="match status" value="1"/>
</dbReference>
<feature type="domain" description="Histidine kinase" evidence="6">
    <location>
        <begin position="266"/>
        <end position="487"/>
    </location>
</feature>
<dbReference type="InterPro" id="IPR005467">
    <property type="entry name" value="His_kinase_dom"/>
</dbReference>
<feature type="transmembrane region" description="Helical" evidence="5">
    <location>
        <begin position="106"/>
        <end position="127"/>
    </location>
</feature>
<keyword evidence="5" id="KW-0472">Membrane</keyword>
<feature type="transmembrane region" description="Helical" evidence="5">
    <location>
        <begin position="70"/>
        <end position="94"/>
    </location>
</feature>
<dbReference type="InterPro" id="IPR004358">
    <property type="entry name" value="Sig_transdc_His_kin-like_C"/>
</dbReference>
<dbReference type="SUPFAM" id="SSF47384">
    <property type="entry name" value="Homodimeric domain of signal transducing histidine kinase"/>
    <property type="match status" value="1"/>
</dbReference>
<dbReference type="EMBL" id="SHKM01000001">
    <property type="protein sequence ID" value="RZT89653.1"/>
    <property type="molecule type" value="Genomic_DNA"/>
</dbReference>
<dbReference type="PANTHER" id="PTHR45339:SF1">
    <property type="entry name" value="HYBRID SIGNAL TRANSDUCTION HISTIDINE KINASE J"/>
    <property type="match status" value="1"/>
</dbReference>
<dbReference type="EC" id="2.7.13.3" evidence="2"/>
<gene>
    <name evidence="7" type="ORF">EV678_0446</name>
</gene>
<dbReference type="PROSITE" id="PS50109">
    <property type="entry name" value="HIS_KIN"/>
    <property type="match status" value="1"/>
</dbReference>
<comment type="catalytic activity">
    <reaction evidence="1">
        <text>ATP + protein L-histidine = ADP + protein N-phospho-L-histidine.</text>
        <dbReference type="EC" id="2.7.13.3"/>
    </reaction>
</comment>
<keyword evidence="5" id="KW-0812">Transmembrane</keyword>
<name>A0ABY0IPZ6_9RHOO</name>
<feature type="transmembrane region" description="Helical" evidence="5">
    <location>
        <begin position="6"/>
        <end position="22"/>
    </location>
</feature>